<evidence type="ECO:0000313" key="5">
    <source>
        <dbReference type="Ensembl" id="ENSGWIP00000009192.1"/>
    </source>
</evidence>
<reference evidence="5" key="2">
    <citation type="submission" date="2025-08" db="UniProtKB">
        <authorList>
            <consortium name="Ensembl"/>
        </authorList>
    </citation>
    <scope>IDENTIFICATION</scope>
</reference>
<dbReference type="PANTHER" id="PTHR31383">
    <property type="entry name" value="OXIDATIVE STRESS-RESPONSE SERINE-RICH PROTEIN 1"/>
    <property type="match status" value="1"/>
</dbReference>
<dbReference type="PANTHER" id="PTHR31383:SF2">
    <property type="entry name" value="OXIDATIVE STRESS-RESPONSIVE SERINE-RICH PROTEIN 1"/>
    <property type="match status" value="1"/>
</dbReference>
<evidence type="ECO:0000256" key="1">
    <source>
        <dbReference type="ARBA" id="ARBA00015005"/>
    </source>
</evidence>
<proteinExistence type="predicted"/>
<accession>A0A8C5DMW4</accession>
<organism evidence="5 6">
    <name type="scientific">Gouania willdenowi</name>
    <name type="common">Blunt-snouted clingfish</name>
    <name type="synonym">Lepadogaster willdenowi</name>
    <dbReference type="NCBI Taxonomy" id="441366"/>
    <lineage>
        <taxon>Eukaryota</taxon>
        <taxon>Metazoa</taxon>
        <taxon>Chordata</taxon>
        <taxon>Craniata</taxon>
        <taxon>Vertebrata</taxon>
        <taxon>Euteleostomi</taxon>
        <taxon>Actinopterygii</taxon>
        <taxon>Neopterygii</taxon>
        <taxon>Teleostei</taxon>
        <taxon>Neoteleostei</taxon>
        <taxon>Acanthomorphata</taxon>
        <taxon>Ovalentaria</taxon>
        <taxon>Blenniimorphae</taxon>
        <taxon>Blenniiformes</taxon>
        <taxon>Gobiesocoidei</taxon>
        <taxon>Gobiesocidae</taxon>
        <taxon>Gobiesocinae</taxon>
        <taxon>Gouania</taxon>
    </lineage>
</organism>
<gene>
    <name evidence="5" type="primary">oser1</name>
</gene>
<protein>
    <recommendedName>
        <fullName evidence="1">Oxidative stress-responsive serine-rich protein 1</fullName>
    </recommendedName>
    <alternativeName>
        <fullName evidence="4">Oxidative stress-responsive protein 1</fullName>
    </alternativeName>
    <alternativeName>
        <fullName evidence="3">Peroxide-inducible transcript 1 protein</fullName>
    </alternativeName>
</protein>
<reference evidence="5" key="1">
    <citation type="submission" date="2020-06" db="EMBL/GenBank/DDBJ databases">
        <authorList>
            <consortium name="Wellcome Sanger Institute Data Sharing"/>
        </authorList>
    </citation>
    <scope>NUCLEOTIDE SEQUENCE [LARGE SCALE GENOMIC DNA]</scope>
</reference>
<name>A0A8C5DMW4_GOUWI</name>
<evidence type="ECO:0000256" key="3">
    <source>
        <dbReference type="ARBA" id="ARBA00029721"/>
    </source>
</evidence>
<evidence type="ECO:0000313" key="6">
    <source>
        <dbReference type="Proteomes" id="UP000694680"/>
    </source>
</evidence>
<dbReference type="GO" id="GO:0070301">
    <property type="term" value="P:cellular response to hydrogen peroxide"/>
    <property type="evidence" value="ECO:0007669"/>
    <property type="project" value="TreeGrafter"/>
</dbReference>
<evidence type="ECO:0000256" key="2">
    <source>
        <dbReference type="ARBA" id="ARBA00022553"/>
    </source>
</evidence>
<reference evidence="5" key="3">
    <citation type="submission" date="2025-09" db="UniProtKB">
        <authorList>
            <consortium name="Ensembl"/>
        </authorList>
    </citation>
    <scope>IDENTIFICATION</scope>
</reference>
<dbReference type="Proteomes" id="UP000694680">
    <property type="component" value="Chromosome 5"/>
</dbReference>
<dbReference type="Ensembl" id="ENSGWIT00000010252.1">
    <property type="protein sequence ID" value="ENSGWIP00000009192.1"/>
    <property type="gene ID" value="ENSGWIG00000005477.1"/>
</dbReference>
<keyword evidence="6" id="KW-1185">Reference proteome</keyword>
<dbReference type="AlphaFoldDB" id="A0A8C5DMW4"/>
<keyword evidence="2" id="KW-0597">Phosphoprotein</keyword>
<evidence type="ECO:0000256" key="4">
    <source>
        <dbReference type="ARBA" id="ARBA00031405"/>
    </source>
</evidence>
<sequence>LAAGGKDSEEETLQTAFKKLRVDAERAVSVCEGSRGTSRVCLENNGTKPKLSCTKDTWHGCTRKSSRGVCRSQRRRRSKSPILHPPRFTYCSSSSALSPSGGRLKPADIALPVEGKEVLSLVTETPSSLDAVGNANPLFGSCIGKDKDSSDLSDFATLSDSSHVAEARPDLSSVEVYSFTGLRRVVSECERSREASRTLSGGVSAAGGAARSCSEQARGFVDDVTIEDLSGYMEYYLYIPKKMSHMAEMMYT</sequence>
<dbReference type="Pfam" id="PF05604">
    <property type="entry name" value="DUF776"/>
    <property type="match status" value="1"/>
</dbReference>
<dbReference type="InterPro" id="IPR008494">
    <property type="entry name" value="DUF776"/>
</dbReference>